<dbReference type="InParanoid" id="F0YS86"/>
<dbReference type="RefSeq" id="XP_009043278.1">
    <property type="nucleotide sequence ID" value="XM_009045030.1"/>
</dbReference>
<feature type="compositionally biased region" description="Low complexity" evidence="1">
    <location>
        <begin position="246"/>
        <end position="266"/>
    </location>
</feature>
<dbReference type="GeneID" id="20228933"/>
<dbReference type="KEGG" id="aaf:AURANDRAFT_72895"/>
<dbReference type="EMBL" id="GL833885">
    <property type="protein sequence ID" value="EGB02023.1"/>
    <property type="molecule type" value="Genomic_DNA"/>
</dbReference>
<dbReference type="AlphaFoldDB" id="F0YS86"/>
<keyword evidence="3" id="KW-1185">Reference proteome</keyword>
<evidence type="ECO:0000313" key="3">
    <source>
        <dbReference type="Proteomes" id="UP000002729"/>
    </source>
</evidence>
<reference evidence="2 3" key="1">
    <citation type="journal article" date="2011" name="Proc. Natl. Acad. Sci. U.S.A.">
        <title>Niche of harmful alga Aureococcus anophagefferens revealed through ecogenomics.</title>
        <authorList>
            <person name="Gobler C.J."/>
            <person name="Berry D.L."/>
            <person name="Dyhrman S.T."/>
            <person name="Wilhelm S.W."/>
            <person name="Salamov A."/>
            <person name="Lobanov A.V."/>
            <person name="Zhang Y."/>
            <person name="Collier J.L."/>
            <person name="Wurch L.L."/>
            <person name="Kustka A.B."/>
            <person name="Dill B.D."/>
            <person name="Shah M."/>
            <person name="VerBerkmoes N.C."/>
            <person name="Kuo A."/>
            <person name="Terry A."/>
            <person name="Pangilinan J."/>
            <person name="Lindquist E.A."/>
            <person name="Lucas S."/>
            <person name="Paulsen I.T."/>
            <person name="Hattenrath-Lehmann T.K."/>
            <person name="Talmage S.C."/>
            <person name="Walker E.A."/>
            <person name="Koch F."/>
            <person name="Burson A.M."/>
            <person name="Marcoval M.A."/>
            <person name="Tang Y.Z."/>
            <person name="Lecleir G.R."/>
            <person name="Coyne K.J."/>
            <person name="Berg G.M."/>
            <person name="Bertrand E.M."/>
            <person name="Saito M.A."/>
            <person name="Gladyshev V.N."/>
            <person name="Grigoriev I.V."/>
        </authorList>
    </citation>
    <scope>NUCLEOTIDE SEQUENCE [LARGE SCALE GENOMIC DNA]</scope>
    <source>
        <strain evidence="3">CCMP 1984</strain>
    </source>
</reference>
<evidence type="ECO:0000256" key="1">
    <source>
        <dbReference type="SAM" id="MobiDB-lite"/>
    </source>
</evidence>
<evidence type="ECO:0000313" key="2">
    <source>
        <dbReference type="EMBL" id="EGB02023.1"/>
    </source>
</evidence>
<proteinExistence type="predicted"/>
<name>F0YS86_AURAN</name>
<accession>F0YS86</accession>
<dbReference type="Proteomes" id="UP000002729">
    <property type="component" value="Unassembled WGS sequence"/>
</dbReference>
<feature type="region of interest" description="Disordered" evidence="1">
    <location>
        <begin position="237"/>
        <end position="266"/>
    </location>
</feature>
<sequence length="380" mass="41646">MDNTNEYLSNAVLAHNYSEPNAAVHEAATVASGGLALPHGRTWGLHLCLPQNDTEHPYPCTISAAPQEFYGNGELSDFMILDPLGFIHNPIQDETEICAKHTEGLCDWSNSAVEVTGEFKYEYPVDSPMEWSPYAKAYPAVDKDDMVAAALGPGATCANTIAHNCSIYVTYACPVTCAAYLPQYFPDHHAANYFYDQNNLSMAIWDGYTCADNLPYCYDPATVLVCPETCDGWSQPTEKPTPAPTSAPTNSTLAPTASPTNSTLAPTATALTPKVRGCGRAALASEAKCNKNKRCKWVFGSHACMSDCALANKKKSKCNNKKHCKYNKITKKCKNKKHVCKYKTKKAHCRADETCGVKKRNDPKYDAKGNRVIKCRTLKE</sequence>
<gene>
    <name evidence="2" type="ORF">AURANDRAFT_72895</name>
</gene>
<protein>
    <submittedName>
        <fullName evidence="2">Expressed protein</fullName>
    </submittedName>
</protein>
<organism evidence="3">
    <name type="scientific">Aureococcus anophagefferens</name>
    <name type="common">Harmful bloom alga</name>
    <dbReference type="NCBI Taxonomy" id="44056"/>
    <lineage>
        <taxon>Eukaryota</taxon>
        <taxon>Sar</taxon>
        <taxon>Stramenopiles</taxon>
        <taxon>Ochrophyta</taxon>
        <taxon>Pelagophyceae</taxon>
        <taxon>Pelagomonadales</taxon>
        <taxon>Pelagomonadaceae</taxon>
        <taxon>Aureococcus</taxon>
    </lineage>
</organism>